<evidence type="ECO:0000313" key="3">
    <source>
        <dbReference type="Proteomes" id="UP000187455"/>
    </source>
</evidence>
<evidence type="ECO:0000256" key="1">
    <source>
        <dbReference type="SAM" id="MobiDB-lite"/>
    </source>
</evidence>
<dbReference type="EMBL" id="LSSL01007577">
    <property type="protein sequence ID" value="OLY77922.1"/>
    <property type="molecule type" value="Genomic_DNA"/>
</dbReference>
<protein>
    <submittedName>
        <fullName evidence="2">Uncharacterized protein</fullName>
    </submittedName>
</protein>
<organism evidence="2 3">
    <name type="scientific">Smittium mucronatum</name>
    <dbReference type="NCBI Taxonomy" id="133383"/>
    <lineage>
        <taxon>Eukaryota</taxon>
        <taxon>Fungi</taxon>
        <taxon>Fungi incertae sedis</taxon>
        <taxon>Zoopagomycota</taxon>
        <taxon>Kickxellomycotina</taxon>
        <taxon>Harpellomycetes</taxon>
        <taxon>Harpellales</taxon>
        <taxon>Legeriomycetaceae</taxon>
        <taxon>Smittium</taxon>
    </lineage>
</organism>
<keyword evidence="3" id="KW-1185">Reference proteome</keyword>
<evidence type="ECO:0000313" key="2">
    <source>
        <dbReference type="EMBL" id="OLY77922.1"/>
    </source>
</evidence>
<name>A0A1R0GM20_9FUNG</name>
<dbReference type="AlphaFoldDB" id="A0A1R0GM20"/>
<dbReference type="Proteomes" id="UP000187455">
    <property type="component" value="Unassembled WGS sequence"/>
</dbReference>
<accession>A0A1R0GM20</accession>
<reference evidence="2 3" key="1">
    <citation type="journal article" date="2016" name="Mol. Biol. Evol.">
        <title>Genome-Wide Survey of Gut Fungi (Harpellales) Reveals the First Horizontally Transferred Ubiquitin Gene from a Mosquito Host.</title>
        <authorList>
            <person name="Wang Y."/>
            <person name="White M.M."/>
            <person name="Kvist S."/>
            <person name="Moncalvo J.M."/>
        </authorList>
    </citation>
    <scope>NUCLEOTIDE SEQUENCE [LARGE SCALE GENOMIC DNA]</scope>
    <source>
        <strain evidence="2 3">ALG-7-W6</strain>
    </source>
</reference>
<gene>
    <name evidence="2" type="ORF">AYI68_g8041</name>
</gene>
<feature type="region of interest" description="Disordered" evidence="1">
    <location>
        <begin position="43"/>
        <end position="87"/>
    </location>
</feature>
<comment type="caution">
    <text evidence="2">The sequence shown here is derived from an EMBL/GenBank/DDBJ whole genome shotgun (WGS) entry which is preliminary data.</text>
</comment>
<sequence>MENWFSSLDSYVLIFFNWTKSFLRRLLMFQIFDMNEMDDEIQNSSVDPLIPQTSISSSADENSDGSDSVPPNFSKDEGQFQPGVWSY</sequence>
<proteinExistence type="predicted"/>
<feature type="compositionally biased region" description="Polar residues" evidence="1">
    <location>
        <begin position="43"/>
        <end position="71"/>
    </location>
</feature>